<organism evidence="3 4">
    <name type="scientific">Lepidopterella palustris CBS 459.81</name>
    <dbReference type="NCBI Taxonomy" id="1314670"/>
    <lineage>
        <taxon>Eukaryota</taxon>
        <taxon>Fungi</taxon>
        <taxon>Dikarya</taxon>
        <taxon>Ascomycota</taxon>
        <taxon>Pezizomycotina</taxon>
        <taxon>Dothideomycetes</taxon>
        <taxon>Pleosporomycetidae</taxon>
        <taxon>Mytilinidiales</taxon>
        <taxon>Argynnaceae</taxon>
        <taxon>Lepidopterella</taxon>
    </lineage>
</organism>
<dbReference type="PANTHER" id="PTHR24148:SF73">
    <property type="entry name" value="HET DOMAIN PROTEIN (AFU_ORTHOLOGUE AFUA_8G01020)"/>
    <property type="match status" value="1"/>
</dbReference>
<dbReference type="InterPro" id="IPR052895">
    <property type="entry name" value="HetReg/Transcr_Mod"/>
</dbReference>
<protein>
    <recommendedName>
        <fullName evidence="2">Heterokaryon incompatibility domain-containing protein</fullName>
    </recommendedName>
</protein>
<proteinExistence type="predicted"/>
<feature type="domain" description="Heterokaryon incompatibility" evidence="2">
    <location>
        <begin position="81"/>
        <end position="241"/>
    </location>
</feature>
<dbReference type="EMBL" id="KV745651">
    <property type="protein sequence ID" value="OCK73799.1"/>
    <property type="molecule type" value="Genomic_DNA"/>
</dbReference>
<evidence type="ECO:0000256" key="1">
    <source>
        <dbReference type="SAM" id="MobiDB-lite"/>
    </source>
</evidence>
<evidence type="ECO:0000259" key="2">
    <source>
        <dbReference type="Pfam" id="PF06985"/>
    </source>
</evidence>
<reference evidence="3 4" key="1">
    <citation type="journal article" date="2016" name="Nat. Commun.">
        <title>Ectomycorrhizal ecology is imprinted in the genome of the dominant symbiotic fungus Cenococcum geophilum.</title>
        <authorList>
            <consortium name="DOE Joint Genome Institute"/>
            <person name="Peter M."/>
            <person name="Kohler A."/>
            <person name="Ohm R.A."/>
            <person name="Kuo A."/>
            <person name="Krutzmann J."/>
            <person name="Morin E."/>
            <person name="Arend M."/>
            <person name="Barry K.W."/>
            <person name="Binder M."/>
            <person name="Choi C."/>
            <person name="Clum A."/>
            <person name="Copeland A."/>
            <person name="Grisel N."/>
            <person name="Haridas S."/>
            <person name="Kipfer T."/>
            <person name="LaButti K."/>
            <person name="Lindquist E."/>
            <person name="Lipzen A."/>
            <person name="Maire R."/>
            <person name="Meier B."/>
            <person name="Mihaltcheva S."/>
            <person name="Molinier V."/>
            <person name="Murat C."/>
            <person name="Poggeler S."/>
            <person name="Quandt C.A."/>
            <person name="Sperisen C."/>
            <person name="Tritt A."/>
            <person name="Tisserant E."/>
            <person name="Crous P.W."/>
            <person name="Henrissat B."/>
            <person name="Nehls U."/>
            <person name="Egli S."/>
            <person name="Spatafora J.W."/>
            <person name="Grigoriev I.V."/>
            <person name="Martin F.M."/>
        </authorList>
    </citation>
    <scope>NUCLEOTIDE SEQUENCE [LARGE SCALE GENOMIC DNA]</scope>
    <source>
        <strain evidence="3 4">CBS 459.81</strain>
    </source>
</reference>
<evidence type="ECO:0000313" key="4">
    <source>
        <dbReference type="Proteomes" id="UP000250266"/>
    </source>
</evidence>
<dbReference type="AlphaFoldDB" id="A0A8E2J8Y4"/>
<sequence length="259" mass="29721">MSFFKSLGSRLKDKGDERGPHASASPSQFKYQRLDASKREIRVMTVNSWNAITRTYEHRPMEATDLHITLWTQSLDEKPNYVPLSYAWSKDKPKKKVYVDTGDWKKLQERKMKPPEGRQTLEIPEDVYGFLRFKVNSAILGRRDPNVGWAGAAVLWIDQLCINQQDPKEAAVQIGYMDEIYFRPKQTLIWMGFGDAGIALTFAALPPEHCPIEDPLNPRYWKALRALLGRTWWSRTWIIQEALLSNISAQMVCGNSGSS</sequence>
<feature type="compositionally biased region" description="Basic and acidic residues" evidence="1">
    <location>
        <begin position="10"/>
        <end position="20"/>
    </location>
</feature>
<accession>A0A8E2J8Y4</accession>
<feature type="region of interest" description="Disordered" evidence="1">
    <location>
        <begin position="1"/>
        <end position="28"/>
    </location>
</feature>
<dbReference type="Proteomes" id="UP000250266">
    <property type="component" value="Unassembled WGS sequence"/>
</dbReference>
<keyword evidence="4" id="KW-1185">Reference proteome</keyword>
<dbReference type="PANTHER" id="PTHR24148">
    <property type="entry name" value="ANKYRIN REPEAT DOMAIN-CONTAINING PROTEIN 39 HOMOLOG-RELATED"/>
    <property type="match status" value="1"/>
</dbReference>
<dbReference type="InterPro" id="IPR010730">
    <property type="entry name" value="HET"/>
</dbReference>
<gene>
    <name evidence="3" type="ORF">K432DRAFT_364381</name>
</gene>
<evidence type="ECO:0000313" key="3">
    <source>
        <dbReference type="EMBL" id="OCK73799.1"/>
    </source>
</evidence>
<dbReference type="OrthoDB" id="3553147at2759"/>
<dbReference type="Pfam" id="PF06985">
    <property type="entry name" value="HET"/>
    <property type="match status" value="1"/>
</dbReference>
<name>A0A8E2J8Y4_9PEZI</name>